<dbReference type="EMBL" id="BLKM01009860">
    <property type="protein sequence ID" value="GFG28413.1"/>
    <property type="molecule type" value="Genomic_DNA"/>
</dbReference>
<evidence type="ECO:0000313" key="2">
    <source>
        <dbReference type="Proteomes" id="UP000502823"/>
    </source>
</evidence>
<keyword evidence="2" id="KW-1185">Reference proteome</keyword>
<dbReference type="InParanoid" id="A0A6L2P858"/>
<dbReference type="Proteomes" id="UP000502823">
    <property type="component" value="Unassembled WGS sequence"/>
</dbReference>
<proteinExistence type="predicted"/>
<organism evidence="1 2">
    <name type="scientific">Coptotermes formosanus</name>
    <name type="common">Formosan subterranean termite</name>
    <dbReference type="NCBI Taxonomy" id="36987"/>
    <lineage>
        <taxon>Eukaryota</taxon>
        <taxon>Metazoa</taxon>
        <taxon>Ecdysozoa</taxon>
        <taxon>Arthropoda</taxon>
        <taxon>Hexapoda</taxon>
        <taxon>Insecta</taxon>
        <taxon>Pterygota</taxon>
        <taxon>Neoptera</taxon>
        <taxon>Polyneoptera</taxon>
        <taxon>Dictyoptera</taxon>
        <taxon>Blattodea</taxon>
        <taxon>Blattoidea</taxon>
        <taxon>Termitoidae</taxon>
        <taxon>Rhinotermitidae</taxon>
        <taxon>Coptotermes</taxon>
    </lineage>
</organism>
<gene>
    <name evidence="1" type="ORF">Cfor_00616</name>
</gene>
<name>A0A6L2P858_COPFO</name>
<comment type="caution">
    <text evidence="1">The sequence shown here is derived from an EMBL/GenBank/DDBJ whole genome shotgun (WGS) entry which is preliminary data.</text>
</comment>
<sequence>MCKLHPDLSPQTTLNCTVTGCKSWVFQYNPETKCQEHGAENKIITNTHKASLAKIMDQNNVQCFF</sequence>
<reference evidence="2" key="1">
    <citation type="submission" date="2020-01" db="EMBL/GenBank/DDBJ databases">
        <title>Draft genome sequence of the Termite Coptotermes fromosanus.</title>
        <authorList>
            <person name="Itakura S."/>
            <person name="Yosikawa Y."/>
            <person name="Umezawa K."/>
        </authorList>
    </citation>
    <scope>NUCLEOTIDE SEQUENCE [LARGE SCALE GENOMIC DNA]</scope>
</reference>
<protein>
    <submittedName>
        <fullName evidence="1">Uncharacterized protein</fullName>
    </submittedName>
</protein>
<evidence type="ECO:0000313" key="1">
    <source>
        <dbReference type="EMBL" id="GFG28413.1"/>
    </source>
</evidence>
<accession>A0A6L2P858</accession>
<dbReference type="PROSITE" id="PS51257">
    <property type="entry name" value="PROKAR_LIPOPROTEIN"/>
    <property type="match status" value="1"/>
</dbReference>
<dbReference type="AlphaFoldDB" id="A0A6L2P858"/>